<organism evidence="2 3">
    <name type="scientific">Agromyces indicus</name>
    <dbReference type="NCBI Taxonomy" id="758919"/>
    <lineage>
        <taxon>Bacteria</taxon>
        <taxon>Bacillati</taxon>
        <taxon>Actinomycetota</taxon>
        <taxon>Actinomycetes</taxon>
        <taxon>Micrococcales</taxon>
        <taxon>Microbacteriaceae</taxon>
        <taxon>Agromyces</taxon>
    </lineage>
</organism>
<evidence type="ECO:0008006" key="4">
    <source>
        <dbReference type="Google" id="ProtNLM"/>
    </source>
</evidence>
<dbReference type="EMBL" id="JAVKGS010000003">
    <property type="protein sequence ID" value="MDR5692777.1"/>
    <property type="molecule type" value="Genomic_DNA"/>
</dbReference>
<proteinExistence type="predicted"/>
<dbReference type="Proteomes" id="UP001260072">
    <property type="component" value="Unassembled WGS sequence"/>
</dbReference>
<protein>
    <recommendedName>
        <fullName evidence="4">GTP pyrophosphokinase</fullName>
    </recommendedName>
</protein>
<keyword evidence="3" id="KW-1185">Reference proteome</keyword>
<dbReference type="SUPFAM" id="SSF109604">
    <property type="entry name" value="HD-domain/PDEase-like"/>
    <property type="match status" value="1"/>
</dbReference>
<dbReference type="RefSeq" id="WP_310521152.1">
    <property type="nucleotide sequence ID" value="NZ_BAABBS010000001.1"/>
</dbReference>
<accession>A0ABU1FLY9</accession>
<reference evidence="3" key="1">
    <citation type="submission" date="2023-07" db="EMBL/GenBank/DDBJ databases">
        <title>Description of three actinobacteria isolated from air of manufacturing shop in a pharmaceutical factory.</title>
        <authorList>
            <person name="Zhang D.-F."/>
        </authorList>
    </citation>
    <scope>NUCLEOTIDE SEQUENCE [LARGE SCALE GENOMIC DNA]</scope>
    <source>
        <strain evidence="3">CCTCC AB 2011122</strain>
    </source>
</reference>
<feature type="compositionally biased region" description="Acidic residues" evidence="1">
    <location>
        <begin position="216"/>
        <end position="230"/>
    </location>
</feature>
<gene>
    <name evidence="2" type="ORF">RH861_11970</name>
</gene>
<sequence>MTDLADDDLAPTPGERADAPVPVIPSHAEGRTGAHAQPIEVPSVPARRSVVDRRRYFLSSVEPSGEFDAVIIAVTDGARRRYFTTRDGVRMDEVDHDWFDRRSSEGGRSLLELDDRELGELEAELGFVRPVRGRDPIAEAEEEAGDDVDEHPQPERDDDAEGVTEDAETTASESRRSTFVHAAPVASVDESEPVASVDESEPAASVDEAEPVASVDDAERETAPDPDPEPEPQPAAAEPPTLAGTEAVEQVALAKGIAFVAHRGQLDRGGAPYIDHPGRMAERFDPATHPLEAAAAWLHDVLEDTPVTAHELFEAGVRPDVIEVVRLLTRSPGVAAEEYYARIRAHDAARRVKLADIDDNTARWRLRRLDYETQLRLVEKYRVARRALGG</sequence>
<evidence type="ECO:0000313" key="3">
    <source>
        <dbReference type="Proteomes" id="UP001260072"/>
    </source>
</evidence>
<evidence type="ECO:0000313" key="2">
    <source>
        <dbReference type="EMBL" id="MDR5692777.1"/>
    </source>
</evidence>
<feature type="region of interest" description="Disordered" evidence="1">
    <location>
        <begin position="127"/>
        <end position="241"/>
    </location>
</feature>
<feature type="compositionally biased region" description="Acidic residues" evidence="1">
    <location>
        <begin position="138"/>
        <end position="149"/>
    </location>
</feature>
<dbReference type="Gene3D" id="1.10.3210.10">
    <property type="entry name" value="Hypothetical protein af1432"/>
    <property type="match status" value="1"/>
</dbReference>
<evidence type="ECO:0000256" key="1">
    <source>
        <dbReference type="SAM" id="MobiDB-lite"/>
    </source>
</evidence>
<feature type="compositionally biased region" description="Acidic residues" evidence="1">
    <location>
        <begin position="156"/>
        <end position="168"/>
    </location>
</feature>
<feature type="region of interest" description="Disordered" evidence="1">
    <location>
        <begin position="1"/>
        <end position="37"/>
    </location>
</feature>
<name>A0ABU1FLY9_9MICO</name>
<comment type="caution">
    <text evidence="2">The sequence shown here is derived from an EMBL/GenBank/DDBJ whole genome shotgun (WGS) entry which is preliminary data.</text>
</comment>